<dbReference type="EMBL" id="JACHFW010000007">
    <property type="protein sequence ID" value="MBB5264817.1"/>
    <property type="molecule type" value="Genomic_DNA"/>
</dbReference>
<dbReference type="RefSeq" id="WP_183773787.1">
    <property type="nucleotide sequence ID" value="NZ_CAWVEG010000024.1"/>
</dbReference>
<dbReference type="Proteomes" id="UP000543642">
    <property type="component" value="Unassembled WGS sequence"/>
</dbReference>
<reference evidence="2 3" key="1">
    <citation type="submission" date="2020-08" db="EMBL/GenBank/DDBJ databases">
        <title>Genomic Encyclopedia of Type Strains, Phase IV (KMG-IV): sequencing the most valuable type-strain genomes for metagenomic binning, comparative biology and taxonomic classification.</title>
        <authorList>
            <person name="Goeker M."/>
        </authorList>
    </citation>
    <scope>NUCLEOTIDE SEQUENCE [LARGE SCALE GENOMIC DNA]</scope>
    <source>
        <strain evidence="2 3">DSM 106146</strain>
    </source>
</reference>
<name>A0A7W8M5Q7_9FIRM</name>
<organism evidence="2 3">
    <name type="scientific">Catenibacillus scindens</name>
    <dbReference type="NCBI Taxonomy" id="673271"/>
    <lineage>
        <taxon>Bacteria</taxon>
        <taxon>Bacillati</taxon>
        <taxon>Bacillota</taxon>
        <taxon>Clostridia</taxon>
        <taxon>Lachnospirales</taxon>
        <taxon>Lachnospiraceae</taxon>
        <taxon>Catenibacillus</taxon>
    </lineage>
</organism>
<evidence type="ECO:0000313" key="3">
    <source>
        <dbReference type="Proteomes" id="UP000543642"/>
    </source>
</evidence>
<comment type="caution">
    <text evidence="2">The sequence shown here is derived from an EMBL/GenBank/DDBJ whole genome shotgun (WGS) entry which is preliminary data.</text>
</comment>
<evidence type="ECO:0000313" key="2">
    <source>
        <dbReference type="EMBL" id="MBB5264817.1"/>
    </source>
</evidence>
<feature type="coiled-coil region" evidence="1">
    <location>
        <begin position="120"/>
        <end position="154"/>
    </location>
</feature>
<keyword evidence="3" id="KW-1185">Reference proteome</keyword>
<sequence length="160" mass="18575">MSEPMKKINVEEIMKEIREEIAQKGYTEDSVDYANIAGDAKAILGVKTDFSAYELGHAVNGAAGQHKIEYYRMIPKGGLKSFIERSIRKILRFMLIPMVDQQNQFNYQMVVCMRQMEGFIEEHNHQMEQKDRQIDALEEKIFYLTKRCEALEKQCGSKEA</sequence>
<protein>
    <submittedName>
        <fullName evidence="2">Uncharacterized protein</fullName>
    </submittedName>
</protein>
<accession>A0A7W8M5Q7</accession>
<dbReference type="AlphaFoldDB" id="A0A7W8M5Q7"/>
<proteinExistence type="predicted"/>
<evidence type="ECO:0000256" key="1">
    <source>
        <dbReference type="SAM" id="Coils"/>
    </source>
</evidence>
<keyword evidence="1" id="KW-0175">Coiled coil</keyword>
<gene>
    <name evidence="2" type="ORF">HNP82_001956</name>
</gene>